<organism evidence="3 4">
    <name type="scientific">Solanum verrucosum</name>
    <dbReference type="NCBI Taxonomy" id="315347"/>
    <lineage>
        <taxon>Eukaryota</taxon>
        <taxon>Viridiplantae</taxon>
        <taxon>Streptophyta</taxon>
        <taxon>Embryophyta</taxon>
        <taxon>Tracheophyta</taxon>
        <taxon>Spermatophyta</taxon>
        <taxon>Magnoliopsida</taxon>
        <taxon>eudicotyledons</taxon>
        <taxon>Gunneridae</taxon>
        <taxon>Pentapetalae</taxon>
        <taxon>asterids</taxon>
        <taxon>lamiids</taxon>
        <taxon>Solanales</taxon>
        <taxon>Solanaceae</taxon>
        <taxon>Solanoideae</taxon>
        <taxon>Solaneae</taxon>
        <taxon>Solanum</taxon>
    </lineage>
</organism>
<evidence type="ECO:0000256" key="2">
    <source>
        <dbReference type="ARBA" id="ARBA00023235"/>
    </source>
</evidence>
<dbReference type="PANTHER" id="PTHR31689">
    <property type="entry name" value="DIAMINOPIMELATE EPIMERASE, CHLOROPLASTIC"/>
    <property type="match status" value="1"/>
</dbReference>
<dbReference type="Gene3D" id="3.10.310.10">
    <property type="entry name" value="Diaminopimelate Epimerase, Chain A, domain 1"/>
    <property type="match status" value="1"/>
</dbReference>
<dbReference type="Pfam" id="PF01678">
    <property type="entry name" value="DAP_epimerase"/>
    <property type="match status" value="1"/>
</dbReference>
<keyword evidence="2" id="KW-0413">Isomerase</keyword>
<dbReference type="GO" id="GO:0005829">
    <property type="term" value="C:cytosol"/>
    <property type="evidence" value="ECO:0007669"/>
    <property type="project" value="TreeGrafter"/>
</dbReference>
<keyword evidence="4" id="KW-1185">Reference proteome</keyword>
<dbReference type="InterPro" id="IPR001653">
    <property type="entry name" value="DAP_epimerase_DapF"/>
</dbReference>
<protein>
    <recommendedName>
        <fullName evidence="5">Diaminopimelate epimerase</fullName>
    </recommendedName>
</protein>
<dbReference type="EMBL" id="CP133620">
    <property type="protein sequence ID" value="WMV44882.1"/>
    <property type="molecule type" value="Genomic_DNA"/>
</dbReference>
<dbReference type="SUPFAM" id="SSF54506">
    <property type="entry name" value="Diaminopimelate epimerase-like"/>
    <property type="match status" value="1"/>
</dbReference>
<dbReference type="GO" id="GO:0009089">
    <property type="term" value="P:lysine biosynthetic process via diaminopimelate"/>
    <property type="evidence" value="ECO:0007669"/>
    <property type="project" value="InterPro"/>
</dbReference>
<evidence type="ECO:0000256" key="1">
    <source>
        <dbReference type="ARBA" id="ARBA00010219"/>
    </source>
</evidence>
<evidence type="ECO:0000313" key="3">
    <source>
        <dbReference type="EMBL" id="WMV44882.1"/>
    </source>
</evidence>
<evidence type="ECO:0008006" key="5">
    <source>
        <dbReference type="Google" id="ProtNLM"/>
    </source>
</evidence>
<name>A0AAF0ZMM9_SOLVR</name>
<dbReference type="Proteomes" id="UP001234989">
    <property type="component" value="Chromosome 9"/>
</dbReference>
<dbReference type="PANTHER" id="PTHR31689:SF0">
    <property type="entry name" value="DIAMINOPIMELATE EPIMERASE"/>
    <property type="match status" value="1"/>
</dbReference>
<dbReference type="AlphaFoldDB" id="A0AAF0ZMM9"/>
<reference evidence="3" key="1">
    <citation type="submission" date="2023-08" db="EMBL/GenBank/DDBJ databases">
        <title>A de novo genome assembly of Solanum verrucosum Schlechtendal, a Mexican diploid species geographically isolated from the other diploid A-genome species in potato relatives.</title>
        <authorList>
            <person name="Hosaka K."/>
        </authorList>
    </citation>
    <scope>NUCLEOTIDE SEQUENCE</scope>
    <source>
        <tissue evidence="3">Young leaves</tissue>
    </source>
</reference>
<accession>A0AAF0ZMM9</accession>
<proteinExistence type="inferred from homology"/>
<evidence type="ECO:0000313" key="4">
    <source>
        <dbReference type="Proteomes" id="UP001234989"/>
    </source>
</evidence>
<dbReference type="GO" id="GO:0008837">
    <property type="term" value="F:diaminopimelate epimerase activity"/>
    <property type="evidence" value="ECO:0007669"/>
    <property type="project" value="InterPro"/>
</dbReference>
<gene>
    <name evidence="3" type="ORF">MTR67_038267</name>
</gene>
<sequence length="510" mass="56103">MAIAAAITLPLTTPTRRSLSSLSANPNRISSPFTLQSNKLKFAAIQCPSFRISAVSSMKIEVPENSSSASFLDRKESDFVHFVKYHGLGNDFILVDNRDTTEPKVSPDQAVKLCDRNFGIGADGVIFAMPGVNGTDYTMRIFNSDGNISVTYIEYPCISANHAVGSVSPCALEKYIDAYDFLQYFYFCNFNLSWKPYTAVASSHGDSSFTVLGLLEQLNTTGELPVYLWYKSNVEINLTAGVLQSGNWPGLIVFSAEQVLHIFVKKQCARTVFGHLGNPKLSCSDDMNQGAGVTMNSDISFVHVVLNDGPQSEKWNSSIFRPAPPADLNQFLHLSSVRRCKHHNNTIIDALGNTSAAREVGQKAPTIEDIDKIIIAISKQMESMKMLQEAIFSHICAAADFVESELQATNIALKIMLAGYCLKISPNEFYEMLGKAGGASIGLKMWSCSQHKIKCLLDAFEIGKRYVVLVISLEESPHNECKLLEVDFVLGAGRIWFKLVEKVAVPLSAF</sequence>
<comment type="similarity">
    <text evidence="1">Belongs to the diaminopimelate epimerase family.</text>
</comment>